<keyword evidence="1" id="KW-0812">Transmembrane</keyword>
<keyword evidence="1" id="KW-0472">Membrane</keyword>
<dbReference type="GeneID" id="26658191"/>
<proteinExistence type="predicted"/>
<keyword evidence="1" id="KW-1133">Transmembrane helix</keyword>
<evidence type="ECO:0008006" key="4">
    <source>
        <dbReference type="Google" id="ProtNLM"/>
    </source>
</evidence>
<gene>
    <name evidence="2" type="ORF">HHUB_1506</name>
</gene>
<feature type="transmembrane region" description="Helical" evidence="1">
    <location>
        <begin position="39"/>
        <end position="59"/>
    </location>
</feature>
<protein>
    <recommendedName>
        <fullName evidence="4">PAP2-type phosphatase</fullName>
    </recommendedName>
</protein>
<accession>A0A0U5GY42</accession>
<dbReference type="AlphaFoldDB" id="A0A0U5GY42"/>
<dbReference type="OrthoDB" id="342273at2157"/>
<evidence type="ECO:0000313" key="2">
    <source>
        <dbReference type="EMBL" id="CQH49285.1"/>
    </source>
</evidence>
<keyword evidence="3" id="KW-1185">Reference proteome</keyword>
<dbReference type="Proteomes" id="UP000066737">
    <property type="component" value="Chromosome I"/>
</dbReference>
<sequence>MGLAAVYSTVFAPELFVLEATAVLVGYEYRVRGWSERALAGRVGAVLAGWALAFAVYAGGPELVAAPVPGGDDFYASAGLVAGFAVIWVAWTRQRLDSAGPAYCALLVATSVVHAAVVPLWDVSSHVLYATVPVAFLAAVDWRFAALLVVPGGMVWSRVATGAHTAPEAVAGLALGAGLVAAALALRRTRDADRSGAARSR</sequence>
<dbReference type="RefSeq" id="WP_082687151.1">
    <property type="nucleotide sequence ID" value="NZ_CEMO01000001.1"/>
</dbReference>
<evidence type="ECO:0000256" key="1">
    <source>
        <dbReference type="SAM" id="Phobius"/>
    </source>
</evidence>
<dbReference type="EMBL" id="LN831302">
    <property type="protein sequence ID" value="CQH49285.1"/>
    <property type="molecule type" value="Genomic_DNA"/>
</dbReference>
<evidence type="ECO:0000313" key="3">
    <source>
        <dbReference type="Proteomes" id="UP000066737"/>
    </source>
</evidence>
<feature type="transmembrane region" description="Helical" evidence="1">
    <location>
        <begin position="6"/>
        <end position="27"/>
    </location>
</feature>
<feature type="transmembrane region" description="Helical" evidence="1">
    <location>
        <begin position="103"/>
        <end position="121"/>
    </location>
</feature>
<name>A0A0U5GY42_9EURY</name>
<dbReference type="STRING" id="1407499.HHUB_1506"/>
<feature type="transmembrane region" description="Helical" evidence="1">
    <location>
        <begin position="74"/>
        <end position="91"/>
    </location>
</feature>
<dbReference type="KEGG" id="hhb:Hhub_1506"/>
<reference evidence="3" key="1">
    <citation type="journal article" date="2016" name="Environ. Microbiol.">
        <title>The complete genome of a viable archaeum isolated from 123-million-year-old rock salt.</title>
        <authorList>
            <person name="Jaakkola S.T."/>
            <person name="Pfeiffer F."/>
            <person name="Ravantti J.J."/>
            <person name="Guo Q."/>
            <person name="Liu Y."/>
            <person name="Chen X."/>
            <person name="Ma H."/>
            <person name="Yang C."/>
            <person name="Oksanen H.M."/>
            <person name="Bamford D.H."/>
        </authorList>
    </citation>
    <scope>NUCLEOTIDE SEQUENCE</scope>
    <source>
        <strain evidence="3">JI20-1</strain>
    </source>
</reference>
<organism evidence="2 3">
    <name type="scientific">Halobacterium hubeiense</name>
    <dbReference type="NCBI Taxonomy" id="1407499"/>
    <lineage>
        <taxon>Archaea</taxon>
        <taxon>Methanobacteriati</taxon>
        <taxon>Methanobacteriota</taxon>
        <taxon>Stenosarchaea group</taxon>
        <taxon>Halobacteria</taxon>
        <taxon>Halobacteriales</taxon>
        <taxon>Halobacteriaceae</taxon>
        <taxon>Halobacterium</taxon>
    </lineage>
</organism>